<name>A0A2A9CNH8_9ACTN</name>
<feature type="domain" description="VanZ-like" evidence="3">
    <location>
        <begin position="50"/>
        <end position="177"/>
    </location>
</feature>
<dbReference type="Proteomes" id="UP000226079">
    <property type="component" value="Unassembled WGS sequence"/>
</dbReference>
<evidence type="ECO:0000256" key="2">
    <source>
        <dbReference type="SAM" id="Phobius"/>
    </source>
</evidence>
<evidence type="ECO:0000259" key="3">
    <source>
        <dbReference type="Pfam" id="PF04892"/>
    </source>
</evidence>
<proteinExistence type="predicted"/>
<comment type="caution">
    <text evidence="4">The sequence shown here is derived from an EMBL/GenBank/DDBJ whole genome shotgun (WGS) entry which is preliminary data.</text>
</comment>
<feature type="transmembrane region" description="Helical" evidence="2">
    <location>
        <begin position="98"/>
        <end position="116"/>
    </location>
</feature>
<dbReference type="InterPro" id="IPR053150">
    <property type="entry name" value="Teicoplanin_resist-assoc"/>
</dbReference>
<evidence type="ECO:0000313" key="5">
    <source>
        <dbReference type="Proteomes" id="UP000226079"/>
    </source>
</evidence>
<dbReference type="RefSeq" id="WP_098459585.1">
    <property type="nucleotide sequence ID" value="NZ_PDJC01000001.1"/>
</dbReference>
<dbReference type="InterPro" id="IPR006976">
    <property type="entry name" value="VanZ-like"/>
</dbReference>
<reference evidence="4 5" key="1">
    <citation type="submission" date="2017-10" db="EMBL/GenBank/DDBJ databases">
        <title>Sequencing the genomes of 1000 actinobacteria strains.</title>
        <authorList>
            <person name="Klenk H.-P."/>
        </authorList>
    </citation>
    <scope>NUCLEOTIDE SEQUENCE [LARGE SCALE GENOMIC DNA]</scope>
    <source>
        <strain evidence="4 5">DSM 15597</strain>
    </source>
</reference>
<sequence length="364" mass="39315">MLKQFGPSTFVAIFVGIGLAFLAFVPVAVYRYRRHGRLRFFDVVTLVLVACYAVALWSYTLIPLPESKHFSCMSAQLHPFQFVADIAEDGRTPWRNRALLQAVFNVVLFAPLGYFLRVLAKRGWIVATASGAVISLLIELTQKTGVWGFYRCAYRVFDVDDLMLNTVGALVGSLVAIPVVLVLQRRRPPAAVTAVTLGRRVIGIVVDLTVIAVIGAGLTVAWRMFCSGILGWSLDQLPGWVDLVLGVGVPAVVEGYWVIVRGRTIGEAAVQLHPVPGSLAEPASRVLKFCFGVGGYLAVTNVSIPVPLLGFGFVVASVVLLGPTRSHRGLSHLVSGMELRLEDPDPEAESEVPAPTPTPMSPEG</sequence>
<keyword evidence="2" id="KW-1133">Transmembrane helix</keyword>
<dbReference type="OrthoDB" id="4822551at2"/>
<keyword evidence="5" id="KW-1185">Reference proteome</keyword>
<feature type="region of interest" description="Disordered" evidence="1">
    <location>
        <begin position="341"/>
        <end position="364"/>
    </location>
</feature>
<gene>
    <name evidence="4" type="ORF">ATK74_0532</name>
</gene>
<keyword evidence="2" id="KW-0812">Transmembrane</keyword>
<dbReference type="EMBL" id="PDJC01000001">
    <property type="protein sequence ID" value="PFG16007.1"/>
    <property type="molecule type" value="Genomic_DNA"/>
</dbReference>
<feature type="transmembrane region" description="Helical" evidence="2">
    <location>
        <begin position="162"/>
        <end position="183"/>
    </location>
</feature>
<dbReference type="AlphaFoldDB" id="A0A2A9CNH8"/>
<dbReference type="Pfam" id="PF04892">
    <property type="entry name" value="VanZ"/>
    <property type="match status" value="1"/>
</dbReference>
<dbReference type="PANTHER" id="PTHR36834">
    <property type="entry name" value="MEMBRANE PROTEIN-RELATED"/>
    <property type="match status" value="1"/>
</dbReference>
<feature type="transmembrane region" description="Helical" evidence="2">
    <location>
        <begin position="304"/>
        <end position="322"/>
    </location>
</feature>
<feature type="transmembrane region" description="Helical" evidence="2">
    <location>
        <begin position="204"/>
        <end position="225"/>
    </location>
</feature>
<dbReference type="PANTHER" id="PTHR36834:SF1">
    <property type="entry name" value="INTEGRAL MEMBRANE PROTEIN"/>
    <property type="match status" value="1"/>
</dbReference>
<feature type="transmembrane region" description="Helical" evidence="2">
    <location>
        <begin position="123"/>
        <end position="142"/>
    </location>
</feature>
<evidence type="ECO:0000313" key="4">
    <source>
        <dbReference type="EMBL" id="PFG16007.1"/>
    </source>
</evidence>
<feature type="compositionally biased region" description="Pro residues" evidence="1">
    <location>
        <begin position="354"/>
        <end position="364"/>
    </location>
</feature>
<feature type="transmembrane region" description="Helical" evidence="2">
    <location>
        <begin position="6"/>
        <end position="28"/>
    </location>
</feature>
<evidence type="ECO:0000256" key="1">
    <source>
        <dbReference type="SAM" id="MobiDB-lite"/>
    </source>
</evidence>
<accession>A0A2A9CNH8</accession>
<keyword evidence="2" id="KW-0472">Membrane</keyword>
<organism evidence="4 5">
    <name type="scientific">Propionicimonas paludicola</name>
    <dbReference type="NCBI Taxonomy" id="185243"/>
    <lineage>
        <taxon>Bacteria</taxon>
        <taxon>Bacillati</taxon>
        <taxon>Actinomycetota</taxon>
        <taxon>Actinomycetes</taxon>
        <taxon>Propionibacteriales</taxon>
        <taxon>Nocardioidaceae</taxon>
        <taxon>Propionicimonas</taxon>
    </lineage>
</organism>
<feature type="transmembrane region" description="Helical" evidence="2">
    <location>
        <begin position="40"/>
        <end position="59"/>
    </location>
</feature>
<protein>
    <submittedName>
        <fullName evidence="4">Glycopeptide antibiotics resistance protein</fullName>
    </submittedName>
</protein>